<accession>A0A1C7I7I5</accession>
<evidence type="ECO:0000313" key="7">
    <source>
        <dbReference type="EMBL" id="ANU75637.1"/>
    </source>
</evidence>
<sequence length="455" mass="49944">MKNKKMISLGLAAAMVFSLAACGEKDQKTGGTANTKVPTIDQIKLGEDYKDLKADIKILTNRTDIVDSVYKGYAEEFMKMYPNIKVTYDAVTDYEESLTLRLTSGDWGDICFIPSTADKGELGNYFTPLGDYETLNGIYNFVTEKTYDDTVYGIPNGGTAGGVAYNKKVWADAGITELPKTPDEFLADLKLIQEKTDAIPLYTNFSAGWTMGAWNDYVGIASNGDPDYKNNKLLHAKDPFTKNEENSGPYAVYYTLYEAVKEKLVEEDPASSDWESSKAMINNGEIGSMVLGSWCVQQFKDIDPANADNIGYMPFPITVNGKQSAASGGNYAYAINKSAATDNQIAAMLYVKWLLEESPIFDDEGSIPALKGEELPDSLAEFDGVELLSDNASQKGEESLYDDIRNSAEVLSGDYPVGEVLEAALYGNKSLDDLMNEWNAKWTSAQESFGVEITE</sequence>
<dbReference type="InterPro" id="IPR006059">
    <property type="entry name" value="SBP"/>
</dbReference>
<name>A0A1C7I7I5_9FIRM</name>
<dbReference type="PANTHER" id="PTHR43649:SF33">
    <property type="entry name" value="POLYGALACTURONAN_RHAMNOGALACTURONAN-BINDING PROTEIN YTCQ"/>
    <property type="match status" value="1"/>
</dbReference>
<evidence type="ECO:0000256" key="2">
    <source>
        <dbReference type="ARBA" id="ARBA00022729"/>
    </source>
</evidence>
<proteinExistence type="predicted"/>
<protein>
    <submittedName>
        <fullName evidence="7">Sugar ABC transporter substrate-binding protein</fullName>
    </submittedName>
</protein>
<dbReference type="Proteomes" id="UP000092574">
    <property type="component" value="Chromosome"/>
</dbReference>
<feature type="signal peptide" evidence="6">
    <location>
        <begin position="1"/>
        <end position="20"/>
    </location>
</feature>
<dbReference type="Pfam" id="PF01547">
    <property type="entry name" value="SBP_bac_1"/>
    <property type="match status" value="1"/>
</dbReference>
<dbReference type="OrthoDB" id="2060074at2"/>
<dbReference type="PANTHER" id="PTHR43649">
    <property type="entry name" value="ARABINOSE-BINDING PROTEIN-RELATED"/>
    <property type="match status" value="1"/>
</dbReference>
<reference evidence="7" key="1">
    <citation type="submission" date="2017-04" db="EMBL/GenBank/DDBJ databases">
        <title>Complete Genome Sequences of Twelve Strains of a Stable Defined Moderately Diverse Mouse Microbiota 2 (sDMDMm2).</title>
        <authorList>
            <person name="Uchimura Y."/>
            <person name="Wyss M."/>
            <person name="Brugiroux S."/>
            <person name="Limenitakis J.P."/>
            <person name="Stecher B."/>
            <person name="McCoy K.D."/>
            <person name="Macpherson A.J."/>
        </authorList>
    </citation>
    <scope>NUCLEOTIDE SEQUENCE</scope>
    <source>
        <strain evidence="7">YL58</strain>
    </source>
</reference>
<evidence type="ECO:0000313" key="8">
    <source>
        <dbReference type="Proteomes" id="UP000092574"/>
    </source>
</evidence>
<dbReference type="InterPro" id="IPR050490">
    <property type="entry name" value="Bact_solute-bd_prot1"/>
</dbReference>
<keyword evidence="3" id="KW-0472">Membrane</keyword>
<dbReference type="SUPFAM" id="SSF53850">
    <property type="entry name" value="Periplasmic binding protein-like II"/>
    <property type="match status" value="1"/>
</dbReference>
<keyword evidence="5" id="KW-0449">Lipoprotein</keyword>
<evidence type="ECO:0000256" key="6">
    <source>
        <dbReference type="SAM" id="SignalP"/>
    </source>
</evidence>
<dbReference type="Gene3D" id="3.40.190.10">
    <property type="entry name" value="Periplasmic binding protein-like II"/>
    <property type="match status" value="2"/>
</dbReference>
<evidence type="ECO:0000256" key="1">
    <source>
        <dbReference type="ARBA" id="ARBA00022475"/>
    </source>
</evidence>
<dbReference type="PROSITE" id="PS51257">
    <property type="entry name" value="PROKAR_LIPOPROTEIN"/>
    <property type="match status" value="1"/>
</dbReference>
<dbReference type="KEGG" id="byl:A4V09_07575"/>
<organism evidence="7 8">
    <name type="scientific">Blautia pseudococcoides</name>
    <dbReference type="NCBI Taxonomy" id="1796616"/>
    <lineage>
        <taxon>Bacteria</taxon>
        <taxon>Bacillati</taxon>
        <taxon>Bacillota</taxon>
        <taxon>Clostridia</taxon>
        <taxon>Lachnospirales</taxon>
        <taxon>Lachnospiraceae</taxon>
        <taxon>Blautia</taxon>
    </lineage>
</organism>
<keyword evidence="4" id="KW-0564">Palmitate</keyword>
<keyword evidence="1" id="KW-1003">Cell membrane</keyword>
<dbReference type="AlphaFoldDB" id="A0A1C7I7I5"/>
<dbReference type="EMBL" id="CP015405">
    <property type="protein sequence ID" value="ANU75637.1"/>
    <property type="molecule type" value="Genomic_DNA"/>
</dbReference>
<evidence type="ECO:0000256" key="3">
    <source>
        <dbReference type="ARBA" id="ARBA00023136"/>
    </source>
</evidence>
<feature type="chain" id="PRO_5008887817" evidence="6">
    <location>
        <begin position="21"/>
        <end position="455"/>
    </location>
</feature>
<keyword evidence="2 6" id="KW-0732">Signal</keyword>
<keyword evidence="8" id="KW-1185">Reference proteome</keyword>
<gene>
    <name evidence="7" type="ORF">A4V09_07575</name>
</gene>
<evidence type="ECO:0000256" key="4">
    <source>
        <dbReference type="ARBA" id="ARBA00023139"/>
    </source>
</evidence>
<evidence type="ECO:0000256" key="5">
    <source>
        <dbReference type="ARBA" id="ARBA00023288"/>
    </source>
</evidence>
<dbReference type="STRING" id="1796616.A4V09_07575"/>
<dbReference type="RefSeq" id="WP_065541827.1">
    <property type="nucleotide sequence ID" value="NZ_CP015405.2"/>
</dbReference>